<name>A0A2H9ZXQ5_9ASPA</name>
<evidence type="ECO:0000256" key="2">
    <source>
        <dbReference type="SAM" id="Phobius"/>
    </source>
</evidence>
<evidence type="ECO:0000256" key="1">
    <source>
        <dbReference type="SAM" id="MobiDB-lite"/>
    </source>
</evidence>
<sequence>MSFNEITPTRQKPKRRKLFCRFLCFKGSSIADSGHFEPPLAAPAVAGKRPTISHFYWMKLWRKKKRKRKISLPNTQSDDPFSAMDEKSEVITNRTRGQSPASPPPPRPEREASAAASVHISTESEQHRLPQLPPNNDARTPRPPIVNQPKVTAGKRGPRRRPGSPQLDRFPVTGPAEPPLSEKLDPEAGLAVLGVTVTVMVFFGRAAAVFCLIACLYLASLVRLPPATKERGERQKSSAVEVDVESEEYKKRVVMEGLLGRNNRRPPVASSSVVH</sequence>
<dbReference type="InterPro" id="IPR040411">
    <property type="entry name" value="At5g23160-like"/>
</dbReference>
<evidence type="ECO:0000313" key="4">
    <source>
        <dbReference type="Proteomes" id="UP000236161"/>
    </source>
</evidence>
<keyword evidence="2" id="KW-0812">Transmembrane</keyword>
<dbReference type="Proteomes" id="UP000236161">
    <property type="component" value="Unassembled WGS sequence"/>
</dbReference>
<accession>A0A2H9ZXQ5</accession>
<dbReference type="OrthoDB" id="1886721at2759"/>
<keyword evidence="2" id="KW-0472">Membrane</keyword>
<feature type="transmembrane region" description="Helical" evidence="2">
    <location>
        <begin position="190"/>
        <end position="219"/>
    </location>
</feature>
<proteinExistence type="predicted"/>
<feature type="region of interest" description="Disordered" evidence="1">
    <location>
        <begin position="67"/>
        <end position="183"/>
    </location>
</feature>
<organism evidence="3 4">
    <name type="scientific">Apostasia shenzhenica</name>
    <dbReference type="NCBI Taxonomy" id="1088818"/>
    <lineage>
        <taxon>Eukaryota</taxon>
        <taxon>Viridiplantae</taxon>
        <taxon>Streptophyta</taxon>
        <taxon>Embryophyta</taxon>
        <taxon>Tracheophyta</taxon>
        <taxon>Spermatophyta</taxon>
        <taxon>Magnoliopsida</taxon>
        <taxon>Liliopsida</taxon>
        <taxon>Asparagales</taxon>
        <taxon>Orchidaceae</taxon>
        <taxon>Apostasioideae</taxon>
        <taxon>Apostasia</taxon>
    </lineage>
</organism>
<keyword evidence="2" id="KW-1133">Transmembrane helix</keyword>
<evidence type="ECO:0000313" key="3">
    <source>
        <dbReference type="EMBL" id="PKA48088.1"/>
    </source>
</evidence>
<dbReference type="PANTHER" id="PTHR34379:SF6">
    <property type="entry name" value="PROTEIN 3F"/>
    <property type="match status" value="1"/>
</dbReference>
<dbReference type="EMBL" id="KZ452995">
    <property type="protein sequence ID" value="PKA48088.1"/>
    <property type="molecule type" value="Genomic_DNA"/>
</dbReference>
<gene>
    <name evidence="3" type="ORF">AXF42_Ash015851</name>
</gene>
<dbReference type="PANTHER" id="PTHR34379">
    <property type="entry name" value="OS07G0553800 PROTEIN"/>
    <property type="match status" value="1"/>
</dbReference>
<keyword evidence="4" id="KW-1185">Reference proteome</keyword>
<reference evidence="3 4" key="1">
    <citation type="journal article" date="2017" name="Nature">
        <title>The Apostasia genome and the evolution of orchids.</title>
        <authorList>
            <person name="Zhang G.Q."/>
            <person name="Liu K.W."/>
            <person name="Li Z."/>
            <person name="Lohaus R."/>
            <person name="Hsiao Y.Y."/>
            <person name="Niu S.C."/>
            <person name="Wang J.Y."/>
            <person name="Lin Y.C."/>
            <person name="Xu Q."/>
            <person name="Chen L.J."/>
            <person name="Yoshida K."/>
            <person name="Fujiwara S."/>
            <person name="Wang Z.W."/>
            <person name="Zhang Y.Q."/>
            <person name="Mitsuda N."/>
            <person name="Wang M."/>
            <person name="Liu G.H."/>
            <person name="Pecoraro L."/>
            <person name="Huang H.X."/>
            <person name="Xiao X.J."/>
            <person name="Lin M."/>
            <person name="Wu X.Y."/>
            <person name="Wu W.L."/>
            <person name="Chen Y.Y."/>
            <person name="Chang S.B."/>
            <person name="Sakamoto S."/>
            <person name="Ohme-Takagi M."/>
            <person name="Yagi M."/>
            <person name="Zeng S.J."/>
            <person name="Shen C.Y."/>
            <person name="Yeh C.M."/>
            <person name="Luo Y.B."/>
            <person name="Tsai W.C."/>
            <person name="Van de Peer Y."/>
            <person name="Liu Z.J."/>
        </authorList>
    </citation>
    <scope>NUCLEOTIDE SEQUENCE [LARGE SCALE GENOMIC DNA]</scope>
    <source>
        <strain evidence="4">cv. Shenzhen</strain>
        <tissue evidence="3">Stem</tissue>
    </source>
</reference>
<dbReference type="AlphaFoldDB" id="A0A2H9ZXQ5"/>
<protein>
    <submittedName>
        <fullName evidence="3">Uncharacterized protein</fullName>
    </submittedName>
</protein>